<dbReference type="EMBL" id="CM029054">
    <property type="protein sequence ID" value="KAG2541974.1"/>
    <property type="molecule type" value="Genomic_DNA"/>
</dbReference>
<gene>
    <name evidence="2" type="ORF">PVAP13_9NG669314</name>
</gene>
<evidence type="ECO:0000256" key="1">
    <source>
        <dbReference type="SAM" id="MobiDB-lite"/>
    </source>
</evidence>
<evidence type="ECO:0000313" key="3">
    <source>
        <dbReference type="Proteomes" id="UP000823388"/>
    </source>
</evidence>
<name>A0A8T0N4F3_PANVG</name>
<reference evidence="2" key="1">
    <citation type="submission" date="2020-05" db="EMBL/GenBank/DDBJ databases">
        <title>WGS assembly of Panicum virgatum.</title>
        <authorList>
            <person name="Lovell J.T."/>
            <person name="Jenkins J."/>
            <person name="Shu S."/>
            <person name="Juenger T.E."/>
            <person name="Schmutz J."/>
        </authorList>
    </citation>
    <scope>NUCLEOTIDE SEQUENCE</scope>
    <source>
        <strain evidence="2">AP13</strain>
    </source>
</reference>
<protein>
    <submittedName>
        <fullName evidence="2">Uncharacterized protein</fullName>
    </submittedName>
</protein>
<evidence type="ECO:0000313" key="2">
    <source>
        <dbReference type="EMBL" id="KAG2541974.1"/>
    </source>
</evidence>
<sequence length="53" mass="5559">MGKQEKAATASTPLLPLEIERHNPASGGAEVGSNLFSNPSTRATPPFGNPLIW</sequence>
<keyword evidence="3" id="KW-1185">Reference proteome</keyword>
<feature type="compositionally biased region" description="Polar residues" evidence="1">
    <location>
        <begin position="34"/>
        <end position="43"/>
    </location>
</feature>
<proteinExistence type="predicted"/>
<feature type="region of interest" description="Disordered" evidence="1">
    <location>
        <begin position="22"/>
        <end position="53"/>
    </location>
</feature>
<organism evidence="2 3">
    <name type="scientific">Panicum virgatum</name>
    <name type="common">Blackwell switchgrass</name>
    <dbReference type="NCBI Taxonomy" id="38727"/>
    <lineage>
        <taxon>Eukaryota</taxon>
        <taxon>Viridiplantae</taxon>
        <taxon>Streptophyta</taxon>
        <taxon>Embryophyta</taxon>
        <taxon>Tracheophyta</taxon>
        <taxon>Spermatophyta</taxon>
        <taxon>Magnoliopsida</taxon>
        <taxon>Liliopsida</taxon>
        <taxon>Poales</taxon>
        <taxon>Poaceae</taxon>
        <taxon>PACMAD clade</taxon>
        <taxon>Panicoideae</taxon>
        <taxon>Panicodae</taxon>
        <taxon>Paniceae</taxon>
        <taxon>Panicinae</taxon>
        <taxon>Panicum</taxon>
        <taxon>Panicum sect. Hiantes</taxon>
    </lineage>
</organism>
<dbReference type="AlphaFoldDB" id="A0A8T0N4F3"/>
<dbReference type="Proteomes" id="UP000823388">
    <property type="component" value="Chromosome 9N"/>
</dbReference>
<comment type="caution">
    <text evidence="2">The sequence shown here is derived from an EMBL/GenBank/DDBJ whole genome shotgun (WGS) entry which is preliminary data.</text>
</comment>
<accession>A0A8T0N4F3</accession>